<keyword evidence="1" id="KW-0812">Transmembrane</keyword>
<dbReference type="Pfam" id="PF12969">
    <property type="entry name" value="DUF3857"/>
    <property type="match status" value="1"/>
</dbReference>
<dbReference type="AlphaFoldDB" id="A0A2D1U3P2"/>
<dbReference type="Gene3D" id="3.10.620.30">
    <property type="match status" value="1"/>
</dbReference>
<feature type="transmembrane region" description="Helical" evidence="1">
    <location>
        <begin position="666"/>
        <end position="687"/>
    </location>
</feature>
<dbReference type="InterPro" id="IPR019690">
    <property type="entry name" value="DUF2569"/>
</dbReference>
<feature type="domain" description="DUF3857" evidence="2">
    <location>
        <begin position="76"/>
        <end position="239"/>
    </location>
</feature>
<evidence type="ECO:0000313" key="4">
    <source>
        <dbReference type="Proteomes" id="UP000223749"/>
    </source>
</evidence>
<dbReference type="Proteomes" id="UP000223749">
    <property type="component" value="Chromosome"/>
</dbReference>
<name>A0A2D1U3P2_9SPHI</name>
<evidence type="ECO:0000313" key="3">
    <source>
        <dbReference type="EMBL" id="ATP56211.1"/>
    </source>
</evidence>
<feature type="transmembrane region" description="Helical" evidence="1">
    <location>
        <begin position="821"/>
        <end position="839"/>
    </location>
</feature>
<dbReference type="EMBL" id="CP024091">
    <property type="protein sequence ID" value="ATP56211.1"/>
    <property type="molecule type" value="Genomic_DNA"/>
</dbReference>
<organism evidence="3 4">
    <name type="scientific">Pedobacter ginsengisoli</name>
    <dbReference type="NCBI Taxonomy" id="363852"/>
    <lineage>
        <taxon>Bacteria</taxon>
        <taxon>Pseudomonadati</taxon>
        <taxon>Bacteroidota</taxon>
        <taxon>Sphingobacteriia</taxon>
        <taxon>Sphingobacteriales</taxon>
        <taxon>Sphingobacteriaceae</taxon>
        <taxon>Pedobacter</taxon>
    </lineage>
</organism>
<feature type="transmembrane region" description="Helical" evidence="1">
    <location>
        <begin position="707"/>
        <end position="732"/>
    </location>
</feature>
<dbReference type="OrthoDB" id="98874at2"/>
<keyword evidence="1" id="KW-1133">Transmembrane helix</keyword>
<dbReference type="Gene3D" id="2.60.40.3140">
    <property type="match status" value="1"/>
</dbReference>
<feature type="transmembrane region" description="Helical" evidence="1">
    <location>
        <begin position="787"/>
        <end position="809"/>
    </location>
</feature>
<evidence type="ECO:0000259" key="2">
    <source>
        <dbReference type="Pfam" id="PF12969"/>
    </source>
</evidence>
<keyword evidence="4" id="KW-1185">Reference proteome</keyword>
<dbReference type="SUPFAM" id="SSF54001">
    <property type="entry name" value="Cysteine proteinases"/>
    <property type="match status" value="1"/>
</dbReference>
<dbReference type="InterPro" id="IPR038765">
    <property type="entry name" value="Papain-like_cys_pep_sf"/>
</dbReference>
<protein>
    <recommendedName>
        <fullName evidence="2">DUF3857 domain-containing protein</fullName>
    </recommendedName>
</protein>
<accession>A0A2D1U3P2</accession>
<dbReference type="Pfam" id="PF10754">
    <property type="entry name" value="DUF2569"/>
    <property type="match status" value="1"/>
</dbReference>
<gene>
    <name evidence="3" type="ORF">CPT03_06885</name>
</gene>
<proteinExistence type="predicted"/>
<dbReference type="RefSeq" id="WP_099438153.1">
    <property type="nucleotide sequence ID" value="NZ_CP024091.1"/>
</dbReference>
<keyword evidence="1" id="KW-0472">Membrane</keyword>
<evidence type="ECO:0000256" key="1">
    <source>
        <dbReference type="SAM" id="Phobius"/>
    </source>
</evidence>
<reference evidence="3 4" key="1">
    <citation type="submission" date="2017-10" db="EMBL/GenBank/DDBJ databases">
        <title>Whole genome of Pedobacter ginsengisoli T01R-27 isolated from tomato rhizosphere.</title>
        <authorList>
            <person name="Weon H.-Y."/>
            <person name="Lee S.A."/>
            <person name="Sang M.K."/>
            <person name="Song J."/>
        </authorList>
    </citation>
    <scope>NUCLEOTIDE SEQUENCE [LARGE SCALE GENOMIC DNA]</scope>
    <source>
        <strain evidence="3 4">T01R-27</strain>
    </source>
</reference>
<feature type="transmembrane region" description="Helical" evidence="1">
    <location>
        <begin position="752"/>
        <end position="775"/>
    </location>
</feature>
<dbReference type="KEGG" id="pgs:CPT03_06885"/>
<dbReference type="InterPro" id="IPR024618">
    <property type="entry name" value="DUF3857"/>
</dbReference>
<sequence length="904" mass="104434">MPLLTLRKSLRILLPLLFVLLVISVNSYGQGKGFSVNKTEPSWLVKIVEKKVKTPLKDVSDGYYLSLYENQNHVERKEEFVHIIREIVSDAGVQNGSQISISYAPDYQKLIFHKVVVWRNNIPQDQLSASKFKILQSEKELSRFIYNGTYEAFLLLDDVRKGDRIEFSYSLQGDNPIFGKKFSSTVYLEGQTSISHVYTNIIFDKNRSLNTKNFAGADAPKVTVKDNLKFYEWESTLTKTHRGVDFEPSWYNPLKRSQVSEYKNWNEVVEWGLAINDYSDLKTPLVDKKVAELKSKAGNDKKKYIELATRFVQDEIRYMGIEIGPYSHRPNSPENILKQRYGDCKDKSLLLVHLLKAMDIKGYMAYVDTYLRDKTTDFLPSPFIFNHVIVMVEYDYFKTWIDPTISYQRGSFDNFYSPDYGNALVLKKNVNSLEKIESNPAGKIISDLDFILADTTENAITQLLIKTTYTDNYADNIRAEIAASGTDGAEKNYLEYYTKLYPEIELKDALKYVDDEENNTVEITESYQINNAWADSNDGNDKQFYFYGDLIQHELRSIKGSKRIAPLAMSNHVNIQQRISITMPYDADLGTESFKIENDKYYFELYRFQRGRKATFDYTFRTMTGVIEPDEVKNYIKESKKITEYLTYHVNRKASALSAGGSGVNAIAVIPFIIATIITGFFALRFYRKSSDFDIEKIAYASNINGWLVFLGMRVVYLPFMMLLSPIILGLFGNDFWIRMGAFGSSQWIVRGLFLIEGVFYGFMFAYSIYCALLFFNRRSSFPKQFIILSISHTGFLIFDLAIGFYVEYISGTASASIKEVPRVIWALVIITAWIWYLLKSEKVKETFVFTYPKTKWEWALAEYYSEQYKPKTTVLQEPEYNANQEVITETNEPASVESEKPRE</sequence>